<dbReference type="AlphaFoldDB" id="A0A7T7XQP6"/>
<dbReference type="Proteomes" id="UP000595917">
    <property type="component" value="Chromosome"/>
</dbReference>
<evidence type="ECO:0000313" key="1">
    <source>
        <dbReference type="EMBL" id="QQO10718.1"/>
    </source>
</evidence>
<dbReference type="EMBL" id="CP067089">
    <property type="protein sequence ID" value="QQO10718.1"/>
    <property type="molecule type" value="Genomic_DNA"/>
</dbReference>
<reference evidence="1" key="1">
    <citation type="submission" date="2021-01" db="EMBL/GenBank/DDBJ databases">
        <title>Description of Breznakiella homolactica.</title>
        <authorList>
            <person name="Song Y."/>
            <person name="Brune A."/>
        </authorList>
    </citation>
    <scope>NUCLEOTIDE SEQUENCE</scope>
    <source>
        <strain evidence="1">RmG30</strain>
    </source>
</reference>
<sequence>MWYSISILLKCSLKSRKEVEASWEENIVLCNAANIEMAKQKAEIVGRNLECDYETADGDFIQWKYNGILTIYELENDDINDNNVIFARLLRDSEVSSLKHPFND</sequence>
<protein>
    <submittedName>
        <fullName evidence="1">DUF4288 domain-containing protein</fullName>
    </submittedName>
</protein>
<evidence type="ECO:0000313" key="2">
    <source>
        <dbReference type="Proteomes" id="UP000595917"/>
    </source>
</evidence>
<name>A0A7T7XQP6_9SPIR</name>
<keyword evidence="2" id="KW-1185">Reference proteome</keyword>
<dbReference type="Pfam" id="PF14119">
    <property type="entry name" value="DUF4288"/>
    <property type="match status" value="1"/>
</dbReference>
<organism evidence="1 2">
    <name type="scientific">Breznakiella homolactica</name>
    <dbReference type="NCBI Taxonomy" id="2798577"/>
    <lineage>
        <taxon>Bacteria</taxon>
        <taxon>Pseudomonadati</taxon>
        <taxon>Spirochaetota</taxon>
        <taxon>Spirochaetia</taxon>
        <taxon>Spirochaetales</taxon>
        <taxon>Breznakiellaceae</taxon>
        <taxon>Breznakiella</taxon>
    </lineage>
</organism>
<dbReference type="RefSeq" id="WP_215628023.1">
    <property type="nucleotide sequence ID" value="NZ_CP067089.2"/>
</dbReference>
<accession>A0A7T7XQP6</accession>
<dbReference type="KEGG" id="bhc:JFL75_07335"/>
<gene>
    <name evidence="1" type="ORF">JFL75_07335</name>
</gene>
<dbReference type="InterPro" id="IPR025630">
    <property type="entry name" value="DUF4288"/>
</dbReference>
<proteinExistence type="predicted"/>